<comment type="caution">
    <text evidence="1">The sequence shown here is derived from an EMBL/GenBank/DDBJ whole genome shotgun (WGS) entry which is preliminary data.</text>
</comment>
<protein>
    <submittedName>
        <fullName evidence="1">Uncharacterized protein</fullName>
    </submittedName>
</protein>
<keyword evidence="2" id="KW-1185">Reference proteome</keyword>
<dbReference type="Proteomes" id="UP001500954">
    <property type="component" value="Unassembled WGS sequence"/>
</dbReference>
<evidence type="ECO:0000313" key="2">
    <source>
        <dbReference type="Proteomes" id="UP001500954"/>
    </source>
</evidence>
<organism evidence="1 2">
    <name type="scientific">Snuella lapsa</name>
    <dbReference type="NCBI Taxonomy" id="870481"/>
    <lineage>
        <taxon>Bacteria</taxon>
        <taxon>Pseudomonadati</taxon>
        <taxon>Bacteroidota</taxon>
        <taxon>Flavobacteriia</taxon>
        <taxon>Flavobacteriales</taxon>
        <taxon>Flavobacteriaceae</taxon>
        <taxon>Snuella</taxon>
    </lineage>
</organism>
<sequence length="140" mass="16081">MVFVNDVFIENESVLGTINPNEIKNIKIEKESFNKNDVEYYGKILIETKSGYEPNLITLKALSKKYIKLNTNPVVFQIDENVISENYDTYLVDENFILKIVVESVKTSDENTEIHLVKLVTRTPENIKKANEIKIRGDGI</sequence>
<accession>A0ABP6XX96</accession>
<name>A0ABP6XX96_9FLAO</name>
<evidence type="ECO:0000313" key="1">
    <source>
        <dbReference type="EMBL" id="GAA3574041.1"/>
    </source>
</evidence>
<dbReference type="EMBL" id="BAABCY010000065">
    <property type="protein sequence ID" value="GAA3574041.1"/>
    <property type="molecule type" value="Genomic_DNA"/>
</dbReference>
<reference evidence="2" key="1">
    <citation type="journal article" date="2019" name="Int. J. Syst. Evol. Microbiol.">
        <title>The Global Catalogue of Microorganisms (GCM) 10K type strain sequencing project: providing services to taxonomists for standard genome sequencing and annotation.</title>
        <authorList>
            <consortium name="The Broad Institute Genomics Platform"/>
            <consortium name="The Broad Institute Genome Sequencing Center for Infectious Disease"/>
            <person name="Wu L."/>
            <person name="Ma J."/>
        </authorList>
    </citation>
    <scope>NUCLEOTIDE SEQUENCE [LARGE SCALE GENOMIC DNA]</scope>
    <source>
        <strain evidence="2">JCM 17111</strain>
    </source>
</reference>
<proteinExistence type="predicted"/>
<gene>
    <name evidence="1" type="ORF">GCM10022395_24020</name>
</gene>